<keyword evidence="4 6" id="KW-1133">Transmembrane helix</keyword>
<evidence type="ECO:0000256" key="5">
    <source>
        <dbReference type="ARBA" id="ARBA00023136"/>
    </source>
</evidence>
<dbReference type="SUPFAM" id="SSF103481">
    <property type="entry name" value="Multidrug resistance efflux transporter EmrE"/>
    <property type="match status" value="2"/>
</dbReference>
<dbReference type="InterPro" id="IPR050638">
    <property type="entry name" value="AA-Vitamin_Transporters"/>
</dbReference>
<feature type="transmembrane region" description="Helical" evidence="6">
    <location>
        <begin position="55"/>
        <end position="73"/>
    </location>
</feature>
<feature type="transmembrane region" description="Helical" evidence="6">
    <location>
        <begin position="85"/>
        <end position="105"/>
    </location>
</feature>
<name>A0ABU3PSC5_9ACTN</name>
<evidence type="ECO:0000256" key="1">
    <source>
        <dbReference type="ARBA" id="ARBA00004141"/>
    </source>
</evidence>
<feature type="transmembrane region" description="Helical" evidence="6">
    <location>
        <begin position="111"/>
        <end position="129"/>
    </location>
</feature>
<evidence type="ECO:0000256" key="2">
    <source>
        <dbReference type="ARBA" id="ARBA00007362"/>
    </source>
</evidence>
<dbReference type="PANTHER" id="PTHR32322:SF2">
    <property type="entry name" value="EAMA DOMAIN-CONTAINING PROTEIN"/>
    <property type="match status" value="1"/>
</dbReference>
<evidence type="ECO:0000256" key="6">
    <source>
        <dbReference type="SAM" id="Phobius"/>
    </source>
</evidence>
<dbReference type="InterPro" id="IPR037185">
    <property type="entry name" value="EmrE-like"/>
</dbReference>
<protein>
    <submittedName>
        <fullName evidence="8">EamA family transporter</fullName>
    </submittedName>
</protein>
<comment type="similarity">
    <text evidence="2">Belongs to the EamA transporter family.</text>
</comment>
<feature type="transmembrane region" description="Helical" evidence="6">
    <location>
        <begin position="188"/>
        <end position="211"/>
    </location>
</feature>
<organism evidence="8 9">
    <name type="scientific">Nocardioides imazamoxiresistens</name>
    <dbReference type="NCBI Taxonomy" id="3231893"/>
    <lineage>
        <taxon>Bacteria</taxon>
        <taxon>Bacillati</taxon>
        <taxon>Actinomycetota</taxon>
        <taxon>Actinomycetes</taxon>
        <taxon>Propionibacteriales</taxon>
        <taxon>Nocardioidaceae</taxon>
        <taxon>Nocardioides</taxon>
    </lineage>
</organism>
<gene>
    <name evidence="8" type="ORF">RDV89_03420</name>
</gene>
<dbReference type="EMBL" id="JAVYII010000001">
    <property type="protein sequence ID" value="MDT9592099.1"/>
    <property type="molecule type" value="Genomic_DNA"/>
</dbReference>
<reference evidence="8 9" key="1">
    <citation type="submission" date="2023-08" db="EMBL/GenBank/DDBJ databases">
        <title>Nocardioides seae sp. nov., a bacterium isolated from a soil.</title>
        <authorList>
            <person name="Wang X."/>
        </authorList>
    </citation>
    <scope>NUCLEOTIDE SEQUENCE [LARGE SCALE GENOMIC DNA]</scope>
    <source>
        <strain evidence="8 9">YZH12</strain>
    </source>
</reference>
<feature type="transmembrane region" description="Helical" evidence="6">
    <location>
        <begin position="223"/>
        <end position="241"/>
    </location>
</feature>
<keyword evidence="3 6" id="KW-0812">Transmembrane</keyword>
<feature type="transmembrane region" description="Helical" evidence="6">
    <location>
        <begin position="279"/>
        <end position="299"/>
    </location>
</feature>
<keyword evidence="5 6" id="KW-0472">Membrane</keyword>
<accession>A0ABU3PSC5</accession>
<keyword evidence="9" id="KW-1185">Reference proteome</keyword>
<feature type="transmembrane region" description="Helical" evidence="6">
    <location>
        <begin position="28"/>
        <end position="49"/>
    </location>
</feature>
<evidence type="ECO:0000259" key="7">
    <source>
        <dbReference type="Pfam" id="PF00892"/>
    </source>
</evidence>
<feature type="domain" description="EamA" evidence="7">
    <location>
        <begin position="163"/>
        <end position="293"/>
    </location>
</feature>
<evidence type="ECO:0000313" key="9">
    <source>
        <dbReference type="Proteomes" id="UP001268542"/>
    </source>
</evidence>
<feature type="transmembrane region" description="Helical" evidence="6">
    <location>
        <begin position="162"/>
        <end position="181"/>
    </location>
</feature>
<comment type="caution">
    <text evidence="8">The sequence shown here is derived from an EMBL/GenBank/DDBJ whole genome shotgun (WGS) entry which is preliminary data.</text>
</comment>
<comment type="subcellular location">
    <subcellularLocation>
        <location evidence="1">Membrane</location>
        <topology evidence="1">Multi-pass membrane protein</topology>
    </subcellularLocation>
</comment>
<evidence type="ECO:0000256" key="3">
    <source>
        <dbReference type="ARBA" id="ARBA00022692"/>
    </source>
</evidence>
<evidence type="ECO:0000313" key="8">
    <source>
        <dbReference type="EMBL" id="MDT9592099.1"/>
    </source>
</evidence>
<dbReference type="Proteomes" id="UP001268542">
    <property type="component" value="Unassembled WGS sequence"/>
</dbReference>
<sequence length="304" mass="30952">MSTEAVAARPAGDSTTTPTDGTVRLSGVALVLGSCVSLQFGAAMAMSLFPVVGSWGTTAVRLAIASLVLLVLVRPRVRHWRRTEWVAVVAFGLTFAGMNGFFYAAIDRLPLGVTVSIQFLGPLALAAALSRRLRELGWVGLALAGMALFLVADLTGHSVLDPLGVALALAAGAFWALYILASHRVGALVPGTGGLAVALAVGALVLLPFGARAFPTVALDPRLLAIAVGTAVLASVVPYTLELAALRRLPRPVFGVLLSLEPVVAVVAGLVLLGQGVSLLVVCAVLLVVAASAGSTLSARARAA</sequence>
<evidence type="ECO:0000256" key="4">
    <source>
        <dbReference type="ARBA" id="ARBA00022989"/>
    </source>
</evidence>
<proteinExistence type="inferred from homology"/>
<dbReference type="PANTHER" id="PTHR32322">
    <property type="entry name" value="INNER MEMBRANE TRANSPORTER"/>
    <property type="match status" value="1"/>
</dbReference>
<feature type="transmembrane region" description="Helical" evidence="6">
    <location>
        <begin position="253"/>
        <end position="273"/>
    </location>
</feature>
<dbReference type="InterPro" id="IPR000620">
    <property type="entry name" value="EamA_dom"/>
</dbReference>
<feature type="transmembrane region" description="Helical" evidence="6">
    <location>
        <begin position="136"/>
        <end position="156"/>
    </location>
</feature>
<dbReference type="Pfam" id="PF00892">
    <property type="entry name" value="EamA"/>
    <property type="match status" value="1"/>
</dbReference>
<dbReference type="RefSeq" id="WP_315731312.1">
    <property type="nucleotide sequence ID" value="NZ_JAVYII010000001.1"/>
</dbReference>